<evidence type="ECO:0000259" key="1">
    <source>
        <dbReference type="PROSITE" id="PS51820"/>
    </source>
</evidence>
<reference evidence="2 3" key="1">
    <citation type="submission" date="2020-12" db="EMBL/GenBank/DDBJ databases">
        <title>Novel Thalassolituus-related marine hydrocarbonoclastic bacteria mediated algae-derived hydrocarbons mineralization in twilight zone of the northern South China Sea.</title>
        <authorList>
            <person name="Dong C."/>
        </authorList>
    </citation>
    <scope>NUCLEOTIDE SEQUENCE [LARGE SCALE GENOMIC DNA]</scope>
    <source>
        <strain evidence="2 3">IMCC1826</strain>
    </source>
</reference>
<name>A0ABS7ZTL9_9GAMM</name>
<dbReference type="NCBIfam" id="NF038118">
    <property type="entry name" value="PEP_CTERM_CCXG"/>
    <property type="match status" value="1"/>
</dbReference>
<dbReference type="InterPro" id="IPR037524">
    <property type="entry name" value="PA14/GLEYA"/>
</dbReference>
<comment type="caution">
    <text evidence="2">The sequence shown here is derived from an EMBL/GenBank/DDBJ whole genome shotgun (WGS) entry which is preliminary data.</text>
</comment>
<dbReference type="RefSeq" id="WP_225675516.1">
    <property type="nucleotide sequence ID" value="NZ_JAEDAH010000083.1"/>
</dbReference>
<proteinExistence type="predicted"/>
<dbReference type="Proteomes" id="UP000714380">
    <property type="component" value="Unassembled WGS sequence"/>
</dbReference>
<gene>
    <name evidence="2" type="ORF">I9W95_12835</name>
</gene>
<evidence type="ECO:0000313" key="2">
    <source>
        <dbReference type="EMBL" id="MCA6064493.1"/>
    </source>
</evidence>
<protein>
    <submittedName>
        <fullName evidence="2">CCXG family PEP-CTERM protein</fullName>
    </submittedName>
</protein>
<dbReference type="PROSITE" id="PS51820">
    <property type="entry name" value="PA14"/>
    <property type="match status" value="1"/>
</dbReference>
<organism evidence="2 3">
    <name type="scientific">Thalassolituus marinus</name>
    <dbReference type="NCBI Taxonomy" id="671053"/>
    <lineage>
        <taxon>Bacteria</taxon>
        <taxon>Pseudomonadati</taxon>
        <taxon>Pseudomonadota</taxon>
        <taxon>Gammaproteobacteria</taxon>
        <taxon>Oceanospirillales</taxon>
        <taxon>Oceanospirillaceae</taxon>
        <taxon>Thalassolituus</taxon>
    </lineage>
</organism>
<evidence type="ECO:0000313" key="3">
    <source>
        <dbReference type="Proteomes" id="UP000714380"/>
    </source>
</evidence>
<dbReference type="EMBL" id="JAEDAH010000083">
    <property type="protein sequence ID" value="MCA6064493.1"/>
    <property type="molecule type" value="Genomic_DNA"/>
</dbReference>
<feature type="domain" description="PA14" evidence="1">
    <location>
        <begin position="467"/>
        <end position="625"/>
    </location>
</feature>
<accession>A0ABS7ZTL9</accession>
<dbReference type="Pfam" id="PF10102">
    <property type="entry name" value="DUF2341"/>
    <property type="match status" value="1"/>
</dbReference>
<keyword evidence="3" id="KW-1185">Reference proteome</keyword>
<dbReference type="InterPro" id="IPR018765">
    <property type="entry name" value="DUF2341"/>
</dbReference>
<sequence length="780" mass="84076">MMRFLLWFVMIAANSSYAGLLCDWPYRTEITLSENSGSTLTNYQILLRLDGSELHPSYNWTSGGNDLRILDQDDTTEIPYYIDNWNAQTKSAEVWIKLASLPANSSRKIYLYYGKTEASPLAQVPPVFDKAGIRFHTRNSTVNPGNKAQGIAAFNNSTDSSNLYGCTFINNFTNITNHCTFNNGNGSSTNIVAYSQSYFEVKPGEAGVWSFRYGADFGRGGGLYVDGQLVDEDWTNDLWWEGNWSHQDVLYGTRTLAAGYHKIEIIGSEGGNDGGITAQFCRPTSSDWRCARTTSNGNWRAFSTSNIDIRSYSCPISEPSVTFGAHQSCSAELGLSVQAPSMWVTGSGRDISLNVVNNGQDATQPDTSLTLFLGGNFQISQIGSSPWNCSFSAGTANCTYSEVIASGSAFNTLLLSALPPAGSDGQVFSYNAQVSGPQYDSNLNNNQVSASVPVRTLALPSGAGCSSPDGGLWARFFDTTTSSVDYPDNATEYQQMVDTFANETYLDGQTLRDNVNGSGNPFDDRADEYYLTLMEGYLYIPSDGDWGLAVNGDDALEILLNGVVSVSWYGGHGAATGATNGVTLGLARGYHRFEFRHQEFEGGDSYTAYWRQGTSGSYSIIPASNFVQCDGVFDLQLTPSLTIISDPINGTSSPKAIPGAVLEYSVLAENQGSLNSDTDTTVVTQAVADSADFYIGDGSSSPVSFTDGSGVQSSGVTFSYPGGLTLSCDDGATFTCAPTADGDGYTAGVTHFRLSLEGSMMPQLGTLQPQFTYQYRVRLK</sequence>